<dbReference type="CDD" id="cd00075">
    <property type="entry name" value="HATPase"/>
    <property type="match status" value="1"/>
</dbReference>
<dbReference type="Gene3D" id="6.10.340.10">
    <property type="match status" value="1"/>
</dbReference>
<dbReference type="NCBIfam" id="NF046044">
    <property type="entry name" value="PnpS"/>
    <property type="match status" value="1"/>
</dbReference>
<dbReference type="InterPro" id="IPR004358">
    <property type="entry name" value="Sig_transdc_His_kin-like_C"/>
</dbReference>
<keyword evidence="5" id="KW-0597">Phosphoprotein</keyword>
<evidence type="ECO:0000313" key="17">
    <source>
        <dbReference type="Proteomes" id="UP000245938"/>
    </source>
</evidence>
<protein>
    <recommendedName>
        <fullName evidence="3">histidine kinase</fullName>
        <ecNumber evidence="3">2.7.13.3</ecNumber>
    </recommendedName>
</protein>
<dbReference type="InterPro" id="IPR003594">
    <property type="entry name" value="HATPase_dom"/>
</dbReference>
<dbReference type="CDD" id="cd00130">
    <property type="entry name" value="PAS"/>
    <property type="match status" value="1"/>
</dbReference>
<dbReference type="Pfam" id="PF08448">
    <property type="entry name" value="PAS_4"/>
    <property type="match status" value="1"/>
</dbReference>
<dbReference type="InterPro" id="IPR000700">
    <property type="entry name" value="PAS-assoc_C"/>
</dbReference>
<keyword evidence="17" id="KW-1185">Reference proteome</keyword>
<dbReference type="PANTHER" id="PTHR45453">
    <property type="entry name" value="PHOSPHATE REGULON SENSOR PROTEIN PHOR"/>
    <property type="match status" value="1"/>
</dbReference>
<evidence type="ECO:0000259" key="15">
    <source>
        <dbReference type="PROSITE" id="PS50885"/>
    </source>
</evidence>
<dbReference type="FunFam" id="1.10.287.130:FF:000008">
    <property type="entry name" value="Two-component sensor histidine kinase"/>
    <property type="match status" value="1"/>
</dbReference>
<dbReference type="InterPro" id="IPR036097">
    <property type="entry name" value="HisK_dim/P_sf"/>
</dbReference>
<dbReference type="InterPro" id="IPR003661">
    <property type="entry name" value="HisK_dim/P_dom"/>
</dbReference>
<feature type="domain" description="Histidine kinase" evidence="13">
    <location>
        <begin position="295"/>
        <end position="512"/>
    </location>
</feature>
<dbReference type="Gene3D" id="3.30.565.10">
    <property type="entry name" value="Histidine kinase-like ATPase, C-terminal domain"/>
    <property type="match status" value="1"/>
</dbReference>
<dbReference type="PANTHER" id="PTHR45453:SF1">
    <property type="entry name" value="PHOSPHATE REGULON SENSOR PROTEIN PHOR"/>
    <property type="match status" value="1"/>
</dbReference>
<comment type="catalytic activity">
    <reaction evidence="1">
        <text>ATP + protein L-histidine = ADP + protein N-phospho-L-histidine.</text>
        <dbReference type="EC" id="2.7.13.3"/>
    </reaction>
</comment>
<dbReference type="Gene3D" id="1.10.287.130">
    <property type="match status" value="1"/>
</dbReference>
<dbReference type="PROSITE" id="PS50885">
    <property type="entry name" value="HAMP"/>
    <property type="match status" value="1"/>
</dbReference>
<evidence type="ECO:0000256" key="6">
    <source>
        <dbReference type="ARBA" id="ARBA00022679"/>
    </source>
</evidence>
<gene>
    <name evidence="16" type="ORF">DEX24_04480</name>
</gene>
<dbReference type="Pfam" id="PF02518">
    <property type="entry name" value="HATPase_c"/>
    <property type="match status" value="1"/>
</dbReference>
<dbReference type="SUPFAM" id="SSF55874">
    <property type="entry name" value="ATPase domain of HSP90 chaperone/DNA topoisomerase II/histidine kinase"/>
    <property type="match status" value="1"/>
</dbReference>
<dbReference type="NCBIfam" id="TIGR00229">
    <property type="entry name" value="sensory_box"/>
    <property type="match status" value="1"/>
</dbReference>
<dbReference type="SUPFAM" id="SSF47384">
    <property type="entry name" value="Homodimeric domain of signal transducing histidine kinase"/>
    <property type="match status" value="1"/>
</dbReference>
<feature type="transmembrane region" description="Helical" evidence="12">
    <location>
        <begin position="12"/>
        <end position="35"/>
    </location>
</feature>
<dbReference type="GO" id="GO:0005886">
    <property type="term" value="C:plasma membrane"/>
    <property type="evidence" value="ECO:0007669"/>
    <property type="project" value="UniProtKB-SubCell"/>
</dbReference>
<keyword evidence="8 16" id="KW-0418">Kinase</keyword>
<keyword evidence="12" id="KW-0812">Transmembrane</keyword>
<evidence type="ECO:0000256" key="2">
    <source>
        <dbReference type="ARBA" id="ARBA00004651"/>
    </source>
</evidence>
<dbReference type="GO" id="GO:0000155">
    <property type="term" value="F:phosphorelay sensor kinase activity"/>
    <property type="evidence" value="ECO:0007669"/>
    <property type="project" value="InterPro"/>
</dbReference>
<dbReference type="GO" id="GO:0004721">
    <property type="term" value="F:phosphoprotein phosphatase activity"/>
    <property type="evidence" value="ECO:0007669"/>
    <property type="project" value="TreeGrafter"/>
</dbReference>
<dbReference type="SMART" id="SM00388">
    <property type="entry name" value="HisKA"/>
    <property type="match status" value="1"/>
</dbReference>
<keyword evidence="11 12" id="KW-0472">Membrane</keyword>
<dbReference type="InterPro" id="IPR050351">
    <property type="entry name" value="BphY/WalK/GraS-like"/>
</dbReference>
<dbReference type="AlphaFoldDB" id="A0A2U3ANT1"/>
<evidence type="ECO:0000256" key="8">
    <source>
        <dbReference type="ARBA" id="ARBA00022777"/>
    </source>
</evidence>
<reference evidence="16 17" key="1">
    <citation type="submission" date="2018-05" db="EMBL/GenBank/DDBJ databases">
        <title>Kurthia sibirica genome sequence.</title>
        <authorList>
            <person name="Maclea K.S."/>
            <person name="Goen A.E."/>
        </authorList>
    </citation>
    <scope>NUCLEOTIDE SEQUENCE [LARGE SCALE GENOMIC DNA]</scope>
    <source>
        <strain evidence="16 17">ATCC 49154</strain>
    </source>
</reference>
<dbReference type="PROSITE" id="PS50113">
    <property type="entry name" value="PAC"/>
    <property type="match status" value="1"/>
</dbReference>
<keyword evidence="7" id="KW-0547">Nucleotide-binding</keyword>
<dbReference type="Gene3D" id="3.30.450.20">
    <property type="entry name" value="PAS domain"/>
    <property type="match status" value="1"/>
</dbReference>
<dbReference type="GO" id="GO:0016036">
    <property type="term" value="P:cellular response to phosphate starvation"/>
    <property type="evidence" value="ECO:0007669"/>
    <property type="project" value="TreeGrafter"/>
</dbReference>
<dbReference type="FunFam" id="3.30.565.10:FF:000006">
    <property type="entry name" value="Sensor histidine kinase WalK"/>
    <property type="match status" value="1"/>
</dbReference>
<dbReference type="RefSeq" id="WP_109305210.1">
    <property type="nucleotide sequence ID" value="NZ_BJUF01000062.1"/>
</dbReference>
<dbReference type="SMART" id="SM00387">
    <property type="entry name" value="HATPase_c"/>
    <property type="match status" value="1"/>
</dbReference>
<evidence type="ECO:0000256" key="7">
    <source>
        <dbReference type="ARBA" id="ARBA00022741"/>
    </source>
</evidence>
<keyword evidence="9" id="KW-0067">ATP-binding</keyword>
<comment type="subcellular location">
    <subcellularLocation>
        <location evidence="2">Cell membrane</location>
        <topology evidence="2">Multi-pass membrane protein</topology>
    </subcellularLocation>
</comment>
<feature type="domain" description="HAMP" evidence="15">
    <location>
        <begin position="113"/>
        <end position="165"/>
    </location>
</feature>
<dbReference type="InterPro" id="IPR013656">
    <property type="entry name" value="PAS_4"/>
</dbReference>
<evidence type="ECO:0000313" key="16">
    <source>
        <dbReference type="EMBL" id="PWI26187.1"/>
    </source>
</evidence>
<dbReference type="InterPro" id="IPR005467">
    <property type="entry name" value="His_kinase_dom"/>
</dbReference>
<dbReference type="InterPro" id="IPR000014">
    <property type="entry name" value="PAS"/>
</dbReference>
<feature type="domain" description="PAC" evidence="14">
    <location>
        <begin position="238"/>
        <end position="291"/>
    </location>
</feature>
<evidence type="ECO:0000256" key="10">
    <source>
        <dbReference type="ARBA" id="ARBA00023012"/>
    </source>
</evidence>
<keyword evidence="10" id="KW-0902">Two-component regulatory system</keyword>
<evidence type="ECO:0000259" key="13">
    <source>
        <dbReference type="PROSITE" id="PS50109"/>
    </source>
</evidence>
<keyword evidence="6" id="KW-0808">Transferase</keyword>
<evidence type="ECO:0000259" key="14">
    <source>
        <dbReference type="PROSITE" id="PS50113"/>
    </source>
</evidence>
<comment type="caution">
    <text evidence="16">The sequence shown here is derived from an EMBL/GenBank/DDBJ whole genome shotgun (WGS) entry which is preliminary data.</text>
</comment>
<keyword evidence="12" id="KW-1133">Transmembrane helix</keyword>
<keyword evidence="4" id="KW-1003">Cell membrane</keyword>
<evidence type="ECO:0000256" key="11">
    <source>
        <dbReference type="ARBA" id="ARBA00023136"/>
    </source>
</evidence>
<dbReference type="InterPro" id="IPR003660">
    <property type="entry name" value="HAMP_dom"/>
</dbReference>
<proteinExistence type="predicted"/>
<evidence type="ECO:0000256" key="5">
    <source>
        <dbReference type="ARBA" id="ARBA00022553"/>
    </source>
</evidence>
<dbReference type="SUPFAM" id="SSF55785">
    <property type="entry name" value="PYP-like sensor domain (PAS domain)"/>
    <property type="match status" value="1"/>
</dbReference>
<dbReference type="EMBL" id="QFVR01000004">
    <property type="protein sequence ID" value="PWI26187.1"/>
    <property type="molecule type" value="Genomic_DNA"/>
</dbReference>
<dbReference type="EC" id="2.7.13.3" evidence="3"/>
<organism evidence="16 17">
    <name type="scientific">Kurthia sibirica</name>
    <dbReference type="NCBI Taxonomy" id="202750"/>
    <lineage>
        <taxon>Bacteria</taxon>
        <taxon>Bacillati</taxon>
        <taxon>Bacillota</taxon>
        <taxon>Bacilli</taxon>
        <taxon>Bacillales</taxon>
        <taxon>Caryophanaceae</taxon>
        <taxon>Kurthia</taxon>
    </lineage>
</organism>
<evidence type="ECO:0000256" key="1">
    <source>
        <dbReference type="ARBA" id="ARBA00000085"/>
    </source>
</evidence>
<dbReference type="PRINTS" id="PR00344">
    <property type="entry name" value="BCTRLSENSOR"/>
</dbReference>
<feature type="transmembrane region" description="Helical" evidence="12">
    <location>
        <begin position="87"/>
        <end position="107"/>
    </location>
</feature>
<dbReference type="InterPro" id="IPR036890">
    <property type="entry name" value="HATPase_C_sf"/>
</dbReference>
<dbReference type="PROSITE" id="PS50109">
    <property type="entry name" value="HIS_KIN"/>
    <property type="match status" value="1"/>
</dbReference>
<dbReference type="InterPro" id="IPR035965">
    <property type="entry name" value="PAS-like_dom_sf"/>
</dbReference>
<dbReference type="CDD" id="cd00082">
    <property type="entry name" value="HisKA"/>
    <property type="match status" value="1"/>
</dbReference>
<dbReference type="OrthoDB" id="9813151at2"/>
<sequence length="514" mass="58674">MKTLRTRLLLAFSFLYSMILAGLGFILGQLFPVYLENTIDENLMKTEKDIVAVMKDNNIVLTAQQIQELEKVMPKSFLLEEIATAKLQFWLILIVALVFAFLLLLFITDRLLKNLTKSVEHVTHTALELAKGNYRARAYEMGEVATSQLSKSINSLARNLQDMMLVREMEQERLKTLIENMGSALIMIGREGDISVVNRFFLKLFNKSNQDVKKHVFRDLGVDENLEEFVDYVFMTEQPYRKQIEISIEGRKRHMEVYGAPVIGEHGHWLGVVIVMHDITELKQLEQVRKDFVANVSHELRTPITSIKGFSETLIDGAYKDEDTLLSFLDIMYKESNRLQMLVQDLLELSKIEREGFKIDIIPTSLNAIVRSSIEMAKMPIEQKHMTLKVTDDEEVIVLGDANRLIQVAVNLIVNAVTYSLDYKTVHINVTKHNDYGVMEVIDEGIGIQKAEIPRVFERFYRVDRARSRNSGGTGLGLAIVKHLVEAHHGKIIVKSQEGEGTTIRILIPLAKEQ</sequence>
<dbReference type="GO" id="GO:0005524">
    <property type="term" value="F:ATP binding"/>
    <property type="evidence" value="ECO:0007669"/>
    <property type="project" value="UniProtKB-KW"/>
</dbReference>
<evidence type="ECO:0000256" key="4">
    <source>
        <dbReference type="ARBA" id="ARBA00022475"/>
    </source>
</evidence>
<evidence type="ECO:0000256" key="9">
    <source>
        <dbReference type="ARBA" id="ARBA00022840"/>
    </source>
</evidence>
<dbReference type="Proteomes" id="UP000245938">
    <property type="component" value="Unassembled WGS sequence"/>
</dbReference>
<evidence type="ECO:0000256" key="12">
    <source>
        <dbReference type="SAM" id="Phobius"/>
    </source>
</evidence>
<dbReference type="SMART" id="SM00091">
    <property type="entry name" value="PAS"/>
    <property type="match status" value="1"/>
</dbReference>
<name>A0A2U3ANT1_9BACL</name>
<dbReference type="Pfam" id="PF00512">
    <property type="entry name" value="HisKA"/>
    <property type="match status" value="1"/>
</dbReference>
<evidence type="ECO:0000256" key="3">
    <source>
        <dbReference type="ARBA" id="ARBA00012438"/>
    </source>
</evidence>
<accession>A0A2U3ANT1</accession>